<keyword evidence="2" id="KW-0472">Membrane</keyword>
<dbReference type="Proteomes" id="UP000324222">
    <property type="component" value="Unassembled WGS sequence"/>
</dbReference>
<evidence type="ECO:0000313" key="4">
    <source>
        <dbReference type="Proteomes" id="UP000324222"/>
    </source>
</evidence>
<feature type="transmembrane region" description="Helical" evidence="2">
    <location>
        <begin position="139"/>
        <end position="157"/>
    </location>
</feature>
<feature type="compositionally biased region" description="Gly residues" evidence="1">
    <location>
        <begin position="21"/>
        <end position="35"/>
    </location>
</feature>
<evidence type="ECO:0000256" key="2">
    <source>
        <dbReference type="SAM" id="Phobius"/>
    </source>
</evidence>
<organism evidence="3 4">
    <name type="scientific">Portunus trituberculatus</name>
    <name type="common">Swimming crab</name>
    <name type="synonym">Neptunus trituberculatus</name>
    <dbReference type="NCBI Taxonomy" id="210409"/>
    <lineage>
        <taxon>Eukaryota</taxon>
        <taxon>Metazoa</taxon>
        <taxon>Ecdysozoa</taxon>
        <taxon>Arthropoda</taxon>
        <taxon>Crustacea</taxon>
        <taxon>Multicrustacea</taxon>
        <taxon>Malacostraca</taxon>
        <taxon>Eumalacostraca</taxon>
        <taxon>Eucarida</taxon>
        <taxon>Decapoda</taxon>
        <taxon>Pleocyemata</taxon>
        <taxon>Brachyura</taxon>
        <taxon>Eubrachyura</taxon>
        <taxon>Portunoidea</taxon>
        <taxon>Portunidae</taxon>
        <taxon>Portuninae</taxon>
        <taxon>Portunus</taxon>
    </lineage>
</organism>
<evidence type="ECO:0000313" key="3">
    <source>
        <dbReference type="EMBL" id="MPC40456.1"/>
    </source>
</evidence>
<feature type="transmembrane region" description="Helical" evidence="2">
    <location>
        <begin position="207"/>
        <end position="226"/>
    </location>
</feature>
<evidence type="ECO:0000256" key="1">
    <source>
        <dbReference type="SAM" id="MobiDB-lite"/>
    </source>
</evidence>
<accession>A0A5B7F4Z7</accession>
<dbReference type="AlphaFoldDB" id="A0A5B7F4Z7"/>
<reference evidence="3 4" key="1">
    <citation type="submission" date="2019-05" db="EMBL/GenBank/DDBJ databases">
        <title>Another draft genome of Portunus trituberculatus and its Hox gene families provides insights of decapod evolution.</title>
        <authorList>
            <person name="Jeong J.-H."/>
            <person name="Song I."/>
            <person name="Kim S."/>
            <person name="Choi T."/>
            <person name="Kim D."/>
            <person name="Ryu S."/>
            <person name="Kim W."/>
        </authorList>
    </citation>
    <scope>NUCLEOTIDE SEQUENCE [LARGE SCALE GENOMIC DNA]</scope>
    <source>
        <tissue evidence="3">Muscle</tissue>
    </source>
</reference>
<feature type="region of interest" description="Disordered" evidence="1">
    <location>
        <begin position="1"/>
        <end position="35"/>
    </location>
</feature>
<name>A0A5B7F4Z7_PORTR</name>
<sequence>MTQSGVPVSRRRGPGAALRGGWCGSGRGGGGSGGGGLGGKASDIVLLLLKSHPATLTLTSHSQIFLLPGLPPPTTCHPPSAAHQSPLPLVQFPSAVTYSIPPPGERLEAPRAAGRSKRKGKGRCSLPPDCVLSGSSPRFAFVFFFILTSYILCHFLPRFSLAPSPRSLPPCPWHLLPGHISSTPARACVPRLQHLFSQRPRYGSRRLNIAVAIFVLLLLATNSAPIRLCLLIQSLVSLPACLTCTFECYAIQYIIYSWTQCVVLQRGLSGKYIVLNFVSKISLYLRPLNYLAWTARYQVVQDVYRWTNCADL</sequence>
<keyword evidence="2" id="KW-0812">Transmembrane</keyword>
<proteinExistence type="predicted"/>
<feature type="region of interest" description="Disordered" evidence="1">
    <location>
        <begin position="103"/>
        <end position="123"/>
    </location>
</feature>
<comment type="caution">
    <text evidence="3">The sequence shown here is derived from an EMBL/GenBank/DDBJ whole genome shotgun (WGS) entry which is preliminary data.</text>
</comment>
<keyword evidence="2" id="KW-1133">Transmembrane helix</keyword>
<keyword evidence="4" id="KW-1185">Reference proteome</keyword>
<protein>
    <submittedName>
        <fullName evidence="3">Uncharacterized protein</fullName>
    </submittedName>
</protein>
<gene>
    <name evidence="3" type="ORF">E2C01_034013</name>
</gene>
<dbReference type="EMBL" id="VSRR010004698">
    <property type="protein sequence ID" value="MPC40456.1"/>
    <property type="molecule type" value="Genomic_DNA"/>
</dbReference>